<protein>
    <submittedName>
        <fullName evidence="3">TadE family protein</fullName>
    </submittedName>
</protein>
<dbReference type="AlphaFoldDB" id="U3A864"/>
<dbReference type="OrthoDB" id="7432392at2"/>
<gene>
    <name evidence="3" type="ORF">NT2_13_00350</name>
</gene>
<feature type="transmembrane region" description="Helical" evidence="1">
    <location>
        <begin position="21"/>
        <end position="42"/>
    </location>
</feature>
<dbReference type="Proteomes" id="UP000016568">
    <property type="component" value="Unassembled WGS sequence"/>
</dbReference>
<dbReference type="EMBL" id="BASZ01000013">
    <property type="protein sequence ID" value="GAD50948.1"/>
    <property type="molecule type" value="Genomic_DNA"/>
</dbReference>
<name>U3A864_9SPHN</name>
<keyword evidence="1" id="KW-1133">Transmembrane helix</keyword>
<dbReference type="RefSeq" id="WP_021691766.1">
    <property type="nucleotide sequence ID" value="NZ_BASZ01000013.1"/>
</dbReference>
<comment type="caution">
    <text evidence="3">The sequence shown here is derived from an EMBL/GenBank/DDBJ whole genome shotgun (WGS) entry which is preliminary data.</text>
</comment>
<dbReference type="InterPro" id="IPR012495">
    <property type="entry name" value="TadE-like_dom"/>
</dbReference>
<dbReference type="KEGG" id="ntd:EGO55_19740"/>
<reference evidence="3 4" key="1">
    <citation type="submission" date="2013-09" db="EMBL/GenBank/DDBJ databases">
        <title>Whole genome shotgun sequence of Novosphingobium tardaugens NBRC 16725.</title>
        <authorList>
            <person name="Isaki S."/>
            <person name="Hosoyama A."/>
            <person name="Tsuchikane K."/>
            <person name="Katsumata H."/>
            <person name="Ando Y."/>
            <person name="Yamazaki S."/>
            <person name="Fujita N."/>
        </authorList>
    </citation>
    <scope>NUCLEOTIDE SEQUENCE [LARGE SCALE GENOMIC DNA]</scope>
    <source>
        <strain evidence="3 4">NBRC 16725</strain>
    </source>
</reference>
<sequence length="218" mass="24106">MTTKAITFRDHMKQLLRDRSGLALIEFAFSLPILLVLGLGGFELANYTVTHMRMSQLAISLADNTSRFKEEFVGGSPRIREYDIDQAFQGAASQARGLDFEKHGRMIISSLETNSGGGQWLHWQRCWGEAPYTSSYGVEGDGATGNGFPGMGPSSKRVRAEAGYAIMFAEVVYDYQPLAFGRLLPDVPIRKTAAMYVRDDRDLTRIYTSSGITPATCN</sequence>
<proteinExistence type="predicted"/>
<organism evidence="3 4">
    <name type="scientific">Caenibius tardaugens NBRC 16725</name>
    <dbReference type="NCBI Taxonomy" id="1219035"/>
    <lineage>
        <taxon>Bacteria</taxon>
        <taxon>Pseudomonadati</taxon>
        <taxon>Pseudomonadota</taxon>
        <taxon>Alphaproteobacteria</taxon>
        <taxon>Sphingomonadales</taxon>
        <taxon>Erythrobacteraceae</taxon>
        <taxon>Caenibius</taxon>
    </lineage>
</organism>
<feature type="domain" description="TadE-like" evidence="2">
    <location>
        <begin position="21"/>
        <end position="58"/>
    </location>
</feature>
<keyword evidence="1" id="KW-0812">Transmembrane</keyword>
<evidence type="ECO:0000313" key="4">
    <source>
        <dbReference type="Proteomes" id="UP000016568"/>
    </source>
</evidence>
<evidence type="ECO:0000256" key="1">
    <source>
        <dbReference type="SAM" id="Phobius"/>
    </source>
</evidence>
<accession>U3A864</accession>
<dbReference type="eggNOG" id="COG4961">
    <property type="taxonomic scope" value="Bacteria"/>
</dbReference>
<keyword evidence="4" id="KW-1185">Reference proteome</keyword>
<dbReference type="Pfam" id="PF07811">
    <property type="entry name" value="TadE"/>
    <property type="match status" value="1"/>
</dbReference>
<evidence type="ECO:0000313" key="3">
    <source>
        <dbReference type="EMBL" id="GAD50948.1"/>
    </source>
</evidence>
<keyword evidence="1" id="KW-0472">Membrane</keyword>
<evidence type="ECO:0000259" key="2">
    <source>
        <dbReference type="Pfam" id="PF07811"/>
    </source>
</evidence>